<dbReference type="InterPro" id="IPR050723">
    <property type="entry name" value="CFA/CMAS"/>
</dbReference>
<dbReference type="PANTHER" id="PTHR43667:SF2">
    <property type="entry name" value="FATTY ACID C-METHYL TRANSFERASE"/>
    <property type="match status" value="1"/>
</dbReference>
<dbReference type="RefSeq" id="WP_208339640.1">
    <property type="nucleotide sequence ID" value="NZ_CAWQFN010000556.1"/>
</dbReference>
<evidence type="ECO:0000313" key="2">
    <source>
        <dbReference type="Proteomes" id="UP000667802"/>
    </source>
</evidence>
<sequence>MCEPSTVNRQQSSVHRQVLHLSSHQQQQSSRNFSINQSATNWYYLKNYAVYQPMSQKVKDPILDYYRKITKSDYLHYGYWNVEDELKVENLHRAQERYIKHLISLIPQGVETILDVGCGTGGNALLLQEKGFQVEALSPDIAQEEAFKAKGEIPFYLTKFEDFETDKRYDLILMSESTQYIPVKSGFKKCRTILNSKGILLVSDYFLRENFDKDNVLAICTHENSEYLKTAEEFGFEIIKSEDITSRVTPTLDLARLKYDEYILPTLELFNDLLLGWAPIPYKILKFLARKPLKNLEMQLQLIDSHQFLKHRQYMIYLFELI</sequence>
<dbReference type="InterPro" id="IPR029063">
    <property type="entry name" value="SAM-dependent_MTases_sf"/>
</dbReference>
<dbReference type="Proteomes" id="UP000667802">
    <property type="component" value="Unassembled WGS sequence"/>
</dbReference>
<dbReference type="CDD" id="cd02440">
    <property type="entry name" value="AdoMet_MTases"/>
    <property type="match status" value="1"/>
</dbReference>
<accession>A0AAP5I383</accession>
<dbReference type="GO" id="GO:0008168">
    <property type="term" value="F:methyltransferase activity"/>
    <property type="evidence" value="ECO:0007669"/>
    <property type="project" value="UniProtKB-KW"/>
</dbReference>
<evidence type="ECO:0000313" key="1">
    <source>
        <dbReference type="EMBL" id="MDR9893966.1"/>
    </source>
</evidence>
<dbReference type="Pfam" id="PF13489">
    <property type="entry name" value="Methyltransf_23"/>
    <property type="match status" value="1"/>
</dbReference>
<gene>
    <name evidence="1" type="ORF">G7B40_005180</name>
</gene>
<dbReference type="PANTHER" id="PTHR43667">
    <property type="entry name" value="CYCLOPROPANE-FATTY-ACYL-PHOSPHOLIPID SYNTHASE"/>
    <property type="match status" value="1"/>
</dbReference>
<organism evidence="1 2">
    <name type="scientific">Aetokthonos hydrillicola Thurmond2011</name>
    <dbReference type="NCBI Taxonomy" id="2712845"/>
    <lineage>
        <taxon>Bacteria</taxon>
        <taxon>Bacillati</taxon>
        <taxon>Cyanobacteriota</taxon>
        <taxon>Cyanophyceae</taxon>
        <taxon>Nostocales</taxon>
        <taxon>Hapalosiphonaceae</taxon>
        <taxon>Aetokthonos</taxon>
    </lineage>
</organism>
<keyword evidence="2" id="KW-1185">Reference proteome</keyword>
<comment type="caution">
    <text evidence="1">The sequence shown here is derived from an EMBL/GenBank/DDBJ whole genome shotgun (WGS) entry which is preliminary data.</text>
</comment>
<keyword evidence="1" id="KW-0489">Methyltransferase</keyword>
<dbReference type="AlphaFoldDB" id="A0AAP5I383"/>
<proteinExistence type="predicted"/>
<name>A0AAP5I383_9CYAN</name>
<dbReference type="Gene3D" id="3.40.50.150">
    <property type="entry name" value="Vaccinia Virus protein VP39"/>
    <property type="match status" value="1"/>
</dbReference>
<dbReference type="SUPFAM" id="SSF53335">
    <property type="entry name" value="S-adenosyl-L-methionine-dependent methyltransferases"/>
    <property type="match status" value="1"/>
</dbReference>
<dbReference type="GO" id="GO:0032259">
    <property type="term" value="P:methylation"/>
    <property type="evidence" value="ECO:0007669"/>
    <property type="project" value="UniProtKB-KW"/>
</dbReference>
<keyword evidence="1" id="KW-0808">Transferase</keyword>
<dbReference type="EMBL" id="JAALHA020000001">
    <property type="protein sequence ID" value="MDR9893966.1"/>
    <property type="molecule type" value="Genomic_DNA"/>
</dbReference>
<protein>
    <submittedName>
        <fullName evidence="1">Class I SAM-dependent methyltransferase</fullName>
    </submittedName>
</protein>
<reference evidence="2" key="1">
    <citation type="journal article" date="2021" name="Science">
        <title>Hunting the eagle killer: A cyanobacterial neurotoxin causes vacuolar myelinopathy.</title>
        <authorList>
            <person name="Breinlinger S."/>
            <person name="Phillips T.J."/>
            <person name="Haram B.N."/>
            <person name="Mares J."/>
            <person name="Martinez Yerena J.A."/>
            <person name="Hrouzek P."/>
            <person name="Sobotka R."/>
            <person name="Henderson W.M."/>
            <person name="Schmieder P."/>
            <person name="Williams S.M."/>
            <person name="Lauderdale J.D."/>
            <person name="Wilde H.D."/>
            <person name="Gerrin W."/>
            <person name="Kust A."/>
            <person name="Washington J.W."/>
            <person name="Wagner C."/>
            <person name="Geier B."/>
            <person name="Liebeke M."/>
            <person name="Enke H."/>
            <person name="Niedermeyer T.H.J."/>
            <person name="Wilde S.B."/>
        </authorList>
    </citation>
    <scope>NUCLEOTIDE SEQUENCE [LARGE SCALE GENOMIC DNA]</scope>
    <source>
        <strain evidence="2">Thurmond2011</strain>
    </source>
</reference>